<dbReference type="Proteomes" id="UP000285343">
    <property type="component" value="Unassembled WGS sequence"/>
</dbReference>
<protein>
    <submittedName>
        <fullName evidence="1">Uncharacterized protein</fullName>
    </submittedName>
</protein>
<proteinExistence type="predicted"/>
<evidence type="ECO:0000313" key="1">
    <source>
        <dbReference type="EMBL" id="RGV35664.1"/>
    </source>
</evidence>
<comment type="caution">
    <text evidence="1">The sequence shown here is derived from an EMBL/GenBank/DDBJ whole genome shotgun (WGS) entry which is preliminary data.</text>
</comment>
<dbReference type="AlphaFoldDB" id="A0A412X425"/>
<sequence length="370" mass="43065">MGMLLVSISCSESVDIVHYGEWKANKKIELLDSVIVDASNTSGRGNFFMQDSSIYFADSYYMSIFQYDFVSASCVGQYFGRGQGPNELPSFMYAYPFKNGNRECFVMDNSLGMYTYREGDFSLEYKGRIDFGWEHLSRNDYTSPSVYNLMEMTDFGIDLTYLNDSTILLPINLINRYLDKVSEERYEEGHIFAELNSKNMKVKKVWGDFPNVYKQRPTPFFEFFQYAMNKDTLYVNHATDSLIYVYKYPNNLLYTVGYESSDVNRNYTVGYDVEMSNFKSDIRIVGVNSGLLYVPEKHLLFRTTLKRVLNREVVIQAYSNNDLILDADMPNSFKLLGFWDDYFYGVSLLPKEDANGNIHFIFYRFKIEGV</sequence>
<evidence type="ECO:0000313" key="2">
    <source>
        <dbReference type="Proteomes" id="UP000285343"/>
    </source>
</evidence>
<gene>
    <name evidence="1" type="ORF">DWW14_21715</name>
</gene>
<name>A0A412X425_BACUN</name>
<dbReference type="EMBL" id="QRZC01000043">
    <property type="protein sequence ID" value="RGV35664.1"/>
    <property type="molecule type" value="Genomic_DNA"/>
</dbReference>
<organism evidence="1 2">
    <name type="scientific">Bacteroides uniformis</name>
    <dbReference type="NCBI Taxonomy" id="820"/>
    <lineage>
        <taxon>Bacteria</taxon>
        <taxon>Pseudomonadati</taxon>
        <taxon>Bacteroidota</taxon>
        <taxon>Bacteroidia</taxon>
        <taxon>Bacteroidales</taxon>
        <taxon>Bacteroidaceae</taxon>
        <taxon>Bacteroides</taxon>
    </lineage>
</organism>
<accession>A0A412X425</accession>
<reference evidence="1 2" key="1">
    <citation type="submission" date="2018-08" db="EMBL/GenBank/DDBJ databases">
        <title>A genome reference for cultivated species of the human gut microbiota.</title>
        <authorList>
            <person name="Zou Y."/>
            <person name="Xue W."/>
            <person name="Luo G."/>
        </authorList>
    </citation>
    <scope>NUCLEOTIDE SEQUENCE [LARGE SCALE GENOMIC DNA]</scope>
    <source>
        <strain evidence="1 2">AF14-42</strain>
    </source>
</reference>